<organism evidence="9 10">
    <name type="scientific">Leifsonella bigeumensis</name>
    <dbReference type="NCBI Taxonomy" id="433643"/>
    <lineage>
        <taxon>Bacteria</taxon>
        <taxon>Bacillati</taxon>
        <taxon>Actinomycetota</taxon>
        <taxon>Actinomycetes</taxon>
        <taxon>Micrococcales</taxon>
        <taxon>Microbacteriaceae</taxon>
        <taxon>Leifsonella</taxon>
    </lineage>
</organism>
<dbReference type="Pfam" id="PF03591">
    <property type="entry name" value="AzlC"/>
    <property type="match status" value="1"/>
</dbReference>
<feature type="transmembrane region" description="Helical" evidence="8">
    <location>
        <begin position="56"/>
        <end position="82"/>
    </location>
</feature>
<dbReference type="InterPro" id="IPR011606">
    <property type="entry name" value="Brnchd-chn_aa_trnsp_permease"/>
</dbReference>
<comment type="subcellular location">
    <subcellularLocation>
        <location evidence="1">Cell membrane</location>
        <topology evidence="1">Multi-pass membrane protein</topology>
    </subcellularLocation>
</comment>
<evidence type="ECO:0000256" key="6">
    <source>
        <dbReference type="ARBA" id="ARBA00022989"/>
    </source>
</evidence>
<evidence type="ECO:0000256" key="3">
    <source>
        <dbReference type="ARBA" id="ARBA00022448"/>
    </source>
</evidence>
<keyword evidence="10" id="KW-1185">Reference proteome</keyword>
<name>A0ABP7FRX9_9MICO</name>
<accession>A0ABP7FRX9</accession>
<evidence type="ECO:0000256" key="7">
    <source>
        <dbReference type="ARBA" id="ARBA00023136"/>
    </source>
</evidence>
<keyword evidence="5 8" id="KW-0812">Transmembrane</keyword>
<comment type="caution">
    <text evidence="9">The sequence shown here is derived from an EMBL/GenBank/DDBJ whole genome shotgun (WGS) entry which is preliminary data.</text>
</comment>
<keyword evidence="7 8" id="KW-0472">Membrane</keyword>
<evidence type="ECO:0000256" key="2">
    <source>
        <dbReference type="ARBA" id="ARBA00010735"/>
    </source>
</evidence>
<dbReference type="PANTHER" id="PTHR34979">
    <property type="entry name" value="INNER MEMBRANE PROTEIN YGAZ"/>
    <property type="match status" value="1"/>
</dbReference>
<dbReference type="EMBL" id="BAABAE010000003">
    <property type="protein sequence ID" value="GAA3742809.1"/>
    <property type="molecule type" value="Genomic_DNA"/>
</dbReference>
<reference evidence="10" key="1">
    <citation type="journal article" date="2019" name="Int. J. Syst. Evol. Microbiol.">
        <title>The Global Catalogue of Microorganisms (GCM) 10K type strain sequencing project: providing services to taxonomists for standard genome sequencing and annotation.</title>
        <authorList>
            <consortium name="The Broad Institute Genomics Platform"/>
            <consortium name="The Broad Institute Genome Sequencing Center for Infectious Disease"/>
            <person name="Wu L."/>
            <person name="Ma J."/>
        </authorList>
    </citation>
    <scope>NUCLEOTIDE SEQUENCE [LARGE SCALE GENOMIC DNA]</scope>
    <source>
        <strain evidence="10">JCM 16949</strain>
    </source>
</reference>
<keyword evidence="6 8" id="KW-1133">Transmembrane helix</keyword>
<sequence>MARSNEDSAAIRAGLAVGLAAAAYGVSYGALAVAAGLDVWQTCVMSLLMFTGGSQFALVGVIATGGVAAGPAAIASAAILGIRNGIYGVRMSPIIGGRWWTRIAAAWVTIDETTAVSTNQPTISSQRIGFWTTAAATFVGWNLTTLIGALIGDALGDPRQWGLDAAAAAAFVGLLWPRLKQLQTIAVASAAAVIAIVLTPALLPGLPVLVAGVVAIVVGGFNWFANSEPPLVPLEREGV</sequence>
<evidence type="ECO:0000256" key="4">
    <source>
        <dbReference type="ARBA" id="ARBA00022475"/>
    </source>
</evidence>
<keyword evidence="3" id="KW-0813">Transport</keyword>
<gene>
    <name evidence="9" type="ORF">GCM10022239_17890</name>
</gene>
<evidence type="ECO:0000256" key="8">
    <source>
        <dbReference type="SAM" id="Phobius"/>
    </source>
</evidence>
<comment type="similarity">
    <text evidence="2">Belongs to the AzlC family.</text>
</comment>
<feature type="transmembrane region" description="Helical" evidence="8">
    <location>
        <begin position="158"/>
        <end position="177"/>
    </location>
</feature>
<proteinExistence type="inferred from homology"/>
<feature type="transmembrane region" description="Helical" evidence="8">
    <location>
        <begin position="128"/>
        <end position="152"/>
    </location>
</feature>
<evidence type="ECO:0000256" key="1">
    <source>
        <dbReference type="ARBA" id="ARBA00004651"/>
    </source>
</evidence>
<protein>
    <submittedName>
        <fullName evidence="9">AzlC family ABC transporter permease</fullName>
    </submittedName>
</protein>
<dbReference type="Proteomes" id="UP001501004">
    <property type="component" value="Unassembled WGS sequence"/>
</dbReference>
<dbReference type="RefSeq" id="WP_344755852.1">
    <property type="nucleotide sequence ID" value="NZ_BAABAE010000003.1"/>
</dbReference>
<evidence type="ECO:0000313" key="9">
    <source>
        <dbReference type="EMBL" id="GAA3742809.1"/>
    </source>
</evidence>
<evidence type="ECO:0000313" key="10">
    <source>
        <dbReference type="Proteomes" id="UP001501004"/>
    </source>
</evidence>
<keyword evidence="4" id="KW-1003">Cell membrane</keyword>
<evidence type="ECO:0000256" key="5">
    <source>
        <dbReference type="ARBA" id="ARBA00022692"/>
    </source>
</evidence>
<dbReference type="PANTHER" id="PTHR34979:SF1">
    <property type="entry name" value="INNER MEMBRANE PROTEIN YGAZ"/>
    <property type="match status" value="1"/>
</dbReference>